<dbReference type="EMBL" id="OV651821">
    <property type="protein sequence ID" value="CAH1115533.1"/>
    <property type="molecule type" value="Genomic_DNA"/>
</dbReference>
<dbReference type="Proteomes" id="UP001153636">
    <property type="component" value="Chromosome 9"/>
</dbReference>
<keyword evidence="3" id="KW-1185">Reference proteome</keyword>
<dbReference type="PANTHER" id="PTHR45913:SF22">
    <property type="entry name" value="SCAN BOX DOMAIN-CONTAINING PROTEIN"/>
    <property type="match status" value="1"/>
</dbReference>
<dbReference type="AlphaFoldDB" id="A0A9P0DF02"/>
<proteinExistence type="predicted"/>
<gene>
    <name evidence="2" type="ORF">PSYICH_LOCUS15269</name>
</gene>
<evidence type="ECO:0000313" key="2">
    <source>
        <dbReference type="EMBL" id="CAH1115533.1"/>
    </source>
</evidence>
<reference evidence="2" key="1">
    <citation type="submission" date="2022-01" db="EMBL/GenBank/DDBJ databases">
        <authorList>
            <person name="King R."/>
        </authorList>
    </citation>
    <scope>NUCLEOTIDE SEQUENCE</scope>
</reference>
<protein>
    <submittedName>
        <fullName evidence="2">Uncharacterized protein</fullName>
    </submittedName>
</protein>
<feature type="compositionally biased region" description="Basic and acidic residues" evidence="1">
    <location>
        <begin position="132"/>
        <end position="144"/>
    </location>
</feature>
<feature type="compositionally biased region" description="Basic and acidic residues" evidence="1">
    <location>
        <begin position="151"/>
        <end position="172"/>
    </location>
</feature>
<sequence length="201" mass="23602">MEEANVIMQEELITIRTDEELEQKFNQGYQNFWLQRNIETHYPVLWNIAEKYFNAFPSSYLVEKGFSVVTNILIKQRNRLKINERGYLRLQLTNIEPNLAKLVESHQAKIGKYKRKNDRTLKFTQEILDQARDRISRGESKSESDFAPSEVTDRPQQEQVKETHTEIERSSIDDSSSDEDNDTLAKVRDSGYYKTKASKCD</sequence>
<evidence type="ECO:0000256" key="1">
    <source>
        <dbReference type="SAM" id="MobiDB-lite"/>
    </source>
</evidence>
<name>A0A9P0DF02_9CUCU</name>
<organism evidence="2 3">
    <name type="scientific">Psylliodes chrysocephalus</name>
    <dbReference type="NCBI Taxonomy" id="3402493"/>
    <lineage>
        <taxon>Eukaryota</taxon>
        <taxon>Metazoa</taxon>
        <taxon>Ecdysozoa</taxon>
        <taxon>Arthropoda</taxon>
        <taxon>Hexapoda</taxon>
        <taxon>Insecta</taxon>
        <taxon>Pterygota</taxon>
        <taxon>Neoptera</taxon>
        <taxon>Endopterygota</taxon>
        <taxon>Coleoptera</taxon>
        <taxon>Polyphaga</taxon>
        <taxon>Cucujiformia</taxon>
        <taxon>Chrysomeloidea</taxon>
        <taxon>Chrysomelidae</taxon>
        <taxon>Galerucinae</taxon>
        <taxon>Alticini</taxon>
        <taxon>Psylliodes</taxon>
    </lineage>
</organism>
<dbReference type="PANTHER" id="PTHR45913">
    <property type="entry name" value="EPM2A-INTERACTING PROTEIN 1"/>
    <property type="match status" value="1"/>
</dbReference>
<feature type="region of interest" description="Disordered" evidence="1">
    <location>
        <begin position="132"/>
        <end position="201"/>
    </location>
</feature>
<dbReference type="OrthoDB" id="6690226at2759"/>
<evidence type="ECO:0000313" key="3">
    <source>
        <dbReference type="Proteomes" id="UP001153636"/>
    </source>
</evidence>
<dbReference type="SUPFAM" id="SSF53098">
    <property type="entry name" value="Ribonuclease H-like"/>
    <property type="match status" value="1"/>
</dbReference>
<accession>A0A9P0DF02</accession>
<dbReference type="InterPro" id="IPR012337">
    <property type="entry name" value="RNaseH-like_sf"/>
</dbReference>